<feature type="coiled-coil region" evidence="1">
    <location>
        <begin position="417"/>
        <end position="476"/>
    </location>
</feature>
<feature type="region of interest" description="Disordered" evidence="2">
    <location>
        <begin position="68"/>
        <end position="98"/>
    </location>
</feature>
<dbReference type="InterPro" id="IPR027702">
    <property type="entry name" value="Syncoilin"/>
</dbReference>
<feature type="compositionally biased region" description="Low complexity" evidence="2">
    <location>
        <begin position="75"/>
        <end position="95"/>
    </location>
</feature>
<dbReference type="Gene3D" id="1.20.5.170">
    <property type="match status" value="1"/>
</dbReference>
<dbReference type="PANTHER" id="PTHR47147">
    <property type="entry name" value="SYNCOILIN"/>
    <property type="match status" value="1"/>
</dbReference>
<accession>A0AAV6FWS2</accession>
<dbReference type="Proteomes" id="UP000823561">
    <property type="component" value="Chromosome 19"/>
</dbReference>
<organism evidence="3 4">
    <name type="scientific">Alosa alosa</name>
    <name type="common">allis shad</name>
    <dbReference type="NCBI Taxonomy" id="278164"/>
    <lineage>
        <taxon>Eukaryota</taxon>
        <taxon>Metazoa</taxon>
        <taxon>Chordata</taxon>
        <taxon>Craniata</taxon>
        <taxon>Vertebrata</taxon>
        <taxon>Euteleostomi</taxon>
        <taxon>Actinopterygii</taxon>
        <taxon>Neopterygii</taxon>
        <taxon>Teleostei</taxon>
        <taxon>Clupei</taxon>
        <taxon>Clupeiformes</taxon>
        <taxon>Clupeoidei</taxon>
        <taxon>Clupeidae</taxon>
        <taxon>Alosa</taxon>
    </lineage>
</organism>
<evidence type="ECO:0000256" key="1">
    <source>
        <dbReference type="SAM" id="Coils"/>
    </source>
</evidence>
<reference evidence="3" key="1">
    <citation type="submission" date="2020-10" db="EMBL/GenBank/DDBJ databases">
        <title>Chromosome-scale genome assembly of the Allis shad, Alosa alosa.</title>
        <authorList>
            <person name="Margot Z."/>
            <person name="Christophe K."/>
            <person name="Cabau C."/>
            <person name="Louis A."/>
            <person name="Berthelot C."/>
            <person name="Parey E."/>
            <person name="Roest Crollius H."/>
            <person name="Montfort J."/>
            <person name="Robinson-Rechavi M."/>
            <person name="Bucao C."/>
            <person name="Bouchez O."/>
            <person name="Gislard M."/>
            <person name="Lluch J."/>
            <person name="Milhes M."/>
            <person name="Lampietro C."/>
            <person name="Lopez Roques C."/>
            <person name="Donnadieu C."/>
            <person name="Braasch I."/>
            <person name="Desvignes T."/>
            <person name="Postlethwait J."/>
            <person name="Bobe J."/>
            <person name="Guiguen Y."/>
        </authorList>
    </citation>
    <scope>NUCLEOTIDE SEQUENCE</scope>
    <source>
        <strain evidence="3">M-15738</strain>
        <tissue evidence="3">Blood</tissue>
    </source>
</reference>
<dbReference type="PANTHER" id="PTHR47147:SF1">
    <property type="entry name" value="SYNCOILIN"/>
    <property type="match status" value="1"/>
</dbReference>
<dbReference type="EMBL" id="JADWDJ010000019">
    <property type="protein sequence ID" value="KAG5265640.1"/>
    <property type="molecule type" value="Genomic_DNA"/>
</dbReference>
<evidence type="ECO:0000313" key="3">
    <source>
        <dbReference type="EMBL" id="KAG5265640.1"/>
    </source>
</evidence>
<gene>
    <name evidence="3" type="ORF">AALO_G00244710</name>
</gene>
<feature type="region of interest" description="Disordered" evidence="2">
    <location>
        <begin position="328"/>
        <end position="348"/>
    </location>
</feature>
<name>A0AAV6FWS2_9TELE</name>
<evidence type="ECO:0000256" key="2">
    <source>
        <dbReference type="SAM" id="MobiDB-lite"/>
    </source>
</evidence>
<keyword evidence="4" id="KW-1185">Reference proteome</keyword>
<feature type="region of interest" description="Disordered" evidence="2">
    <location>
        <begin position="1"/>
        <end position="25"/>
    </location>
</feature>
<dbReference type="AlphaFoldDB" id="A0AAV6FWS2"/>
<dbReference type="GO" id="GO:0005882">
    <property type="term" value="C:intermediate filament"/>
    <property type="evidence" value="ECO:0007669"/>
    <property type="project" value="InterPro"/>
</dbReference>
<protein>
    <submittedName>
        <fullName evidence="3">Uncharacterized protein</fullName>
    </submittedName>
</protein>
<proteinExistence type="predicted"/>
<keyword evidence="1" id="KW-0175">Coiled coil</keyword>
<evidence type="ECO:0000313" key="4">
    <source>
        <dbReference type="Proteomes" id="UP000823561"/>
    </source>
</evidence>
<comment type="caution">
    <text evidence="3">The sequence shown here is derived from an EMBL/GenBank/DDBJ whole genome shotgun (WGS) entry which is preliminary data.</text>
</comment>
<sequence length="507" mass="56656">MSGARAEAYMPSVGGELEGEPQPTQGVASDYPWTGNPVGITEDKQVHVHITDSVHPLFVEMCSPSPVQTTSRVTSAPLSAQASAPASMEPSAPGPMQTSSCVAAQTLASLSEHLTPQLPMQCSRSPSPPLTGVFTIQAQTSASLTETVSHPPQAVLSVPGQVSAPHLTQTPPLTPAQSCASLAMQISPLCFALLPVQTSPPPQWAVEEEVAAHFGTCLEEVGVLERRREALVHELLQLEQPMMEAVRAVRAELAQAYGRLTRAQLQLLWRQEDVRQVKRKLLNVTRHSIQSQVDLSALQYEVAQSVIMQEELQSQVLDHLQEVAQLREDHKKQMDSQQNNLKKRRRRRTMSDLSHCRRFSADLSSYTCGSMKMLEDWYEPRVLALLRRRQTAEEVLRRSRELTEELRTRLLPLQEEAHKLSLQRKCLEQKIALMEREREESATQYKESIFYLEETMRELKADLQMQRMANAELKQLKNSLLLELQSYGCSISISEHTDMASGGGEDL</sequence>